<dbReference type="PROSITE" id="PS50011">
    <property type="entry name" value="PROTEIN_KINASE_DOM"/>
    <property type="match status" value="1"/>
</dbReference>
<dbReference type="InterPro" id="IPR011009">
    <property type="entry name" value="Kinase-like_dom_sf"/>
</dbReference>
<evidence type="ECO:0000256" key="1">
    <source>
        <dbReference type="ARBA" id="ARBA00012513"/>
    </source>
</evidence>
<dbReference type="GO" id="GO:0004674">
    <property type="term" value="F:protein serine/threonine kinase activity"/>
    <property type="evidence" value="ECO:0007669"/>
    <property type="project" value="UniProtKB-EC"/>
</dbReference>
<reference evidence="7 8" key="1">
    <citation type="journal article" date="2018" name="IMA Fungus">
        <title>IMA Genome-F 9: Draft genome sequence of Annulohypoxylon stygium, Aspergillus mulundensis, Berkeleyomyces basicola (syn. Thielaviopsis basicola), Ceratocystis smalleyi, two Cercospora beticola strains, Coleophoma cylindrospora, Fusarium fracticaudum, Phialophora cf. hyalina, and Morchella septimelata.</title>
        <authorList>
            <person name="Wingfield B.D."/>
            <person name="Bills G.F."/>
            <person name="Dong Y."/>
            <person name="Huang W."/>
            <person name="Nel W.J."/>
            <person name="Swalarsk-Parry B.S."/>
            <person name="Vaghefi N."/>
            <person name="Wilken P.M."/>
            <person name="An Z."/>
            <person name="de Beer Z.W."/>
            <person name="De Vos L."/>
            <person name="Chen L."/>
            <person name="Duong T.A."/>
            <person name="Gao Y."/>
            <person name="Hammerbacher A."/>
            <person name="Kikkert J.R."/>
            <person name="Li Y."/>
            <person name="Li H."/>
            <person name="Li K."/>
            <person name="Li Q."/>
            <person name="Liu X."/>
            <person name="Ma X."/>
            <person name="Naidoo K."/>
            <person name="Pethybridge S.J."/>
            <person name="Sun J."/>
            <person name="Steenkamp E.T."/>
            <person name="van der Nest M.A."/>
            <person name="van Wyk S."/>
            <person name="Wingfield M.J."/>
            <person name="Xiong C."/>
            <person name="Yue Q."/>
            <person name="Zhang X."/>
        </authorList>
    </citation>
    <scope>NUCLEOTIDE SEQUENCE [LARGE SCALE GENOMIC DNA]</scope>
    <source>
        <strain evidence="7 8">BP6252</strain>
    </source>
</reference>
<accession>A0A3D8QNG2</accession>
<feature type="domain" description="Protein kinase" evidence="6">
    <location>
        <begin position="414"/>
        <end position="687"/>
    </location>
</feature>
<dbReference type="Pfam" id="PF00069">
    <property type="entry name" value="Pkinase"/>
    <property type="match status" value="1"/>
</dbReference>
<dbReference type="InterPro" id="IPR050660">
    <property type="entry name" value="NEK_Ser/Thr_kinase"/>
</dbReference>
<dbReference type="Gene3D" id="1.10.510.10">
    <property type="entry name" value="Transferase(Phosphotransferase) domain 1"/>
    <property type="match status" value="1"/>
</dbReference>
<comment type="caution">
    <text evidence="7">The sequence shown here is derived from an EMBL/GenBank/DDBJ whole genome shotgun (WGS) entry which is preliminary data.</text>
</comment>
<dbReference type="GO" id="GO:0005524">
    <property type="term" value="F:ATP binding"/>
    <property type="evidence" value="ECO:0007669"/>
    <property type="project" value="UniProtKB-KW"/>
</dbReference>
<dbReference type="PANTHER" id="PTHR43671">
    <property type="entry name" value="SERINE/THREONINE-PROTEIN KINASE NEK"/>
    <property type="match status" value="1"/>
</dbReference>
<sequence length="736" mass="84341">MALEIRIPIEPWERKIIDNVREQCPVIDSVYTESVFNSWAWATHVRSVIHAVLADRAADVGSGHRTWQALHHQLSTRGAPHSTPNSYSCHSRLDNLLRENTDLEKELRKLDAPFDKANIIFVPAKKDLVYWNAIASLRDSILPFQQCDKLSKNVQYGFHDAVEAETIKRQLEELTEKSLQRHTRIDDFDNVSTDEDILALPGQFHIWQLAKEALRQCRQGHHSTRPSDLYIEINFADPESFAWKIEYIPTSQLQMPHGLTGGSIVLWEPQPSILLDHCLFTEDEVYGFCIDQPRQFGIDDYWQGNSLIFVAKEVEYSALTQPRKHLQTLYNDCAFTLDPESKTPYLLETRPGRKFRQITKEFGLQAARANFRAPVDKIRLSRKLCLKEILQGVNPNISWVGEEKYEGMIDAIPFDELIFTGQIEDGDVFFGSWRPKVKKLVMSELQETEVVLKRIWPANKRHTKIAIRELKNTIAAFATQPIGSIRFCGVTSIPSTYQGVMTPGSVFLVFERAEKLEKYLAYRLSGVPDDWDTITELFRDLASSLGSLHMAGDPIIHRDLHKDNVVIQQQLCPNDPYDSSYPELVIIDLGESQRKDSDPQAINMYGNSDYWAPEVAKDKDYSEKSDIFAAGYVMVEVMRQRCDISKMSLVPKPLWDLVHKCLARAPHSRPNANDLEREVDDMRHTYFVLPQTVSKGNRGRVVFPDDVFVDFEAAVVAWRKSLNYESNSEDDIPESP</sequence>
<dbReference type="PANTHER" id="PTHR43671:SF13">
    <property type="entry name" value="SERINE_THREONINE-PROTEIN KINASE NEK2"/>
    <property type="match status" value="1"/>
</dbReference>
<keyword evidence="2" id="KW-0808">Transferase</keyword>
<keyword evidence="5" id="KW-0067">ATP-binding</keyword>
<evidence type="ECO:0000256" key="5">
    <source>
        <dbReference type="ARBA" id="ARBA00022840"/>
    </source>
</evidence>
<evidence type="ECO:0000259" key="6">
    <source>
        <dbReference type="PROSITE" id="PS50011"/>
    </source>
</evidence>
<dbReference type="EMBL" id="PDLM01000013">
    <property type="protein sequence ID" value="RDW63366.1"/>
    <property type="molecule type" value="Genomic_DNA"/>
</dbReference>
<gene>
    <name evidence="7" type="ORF">BP6252_10911</name>
</gene>
<dbReference type="InterPro" id="IPR000719">
    <property type="entry name" value="Prot_kinase_dom"/>
</dbReference>
<dbReference type="Proteomes" id="UP000256645">
    <property type="component" value="Unassembled WGS sequence"/>
</dbReference>
<evidence type="ECO:0000256" key="3">
    <source>
        <dbReference type="ARBA" id="ARBA00022741"/>
    </source>
</evidence>
<dbReference type="OrthoDB" id="5979581at2759"/>
<dbReference type="SUPFAM" id="SSF56112">
    <property type="entry name" value="Protein kinase-like (PK-like)"/>
    <property type="match status" value="1"/>
</dbReference>
<name>A0A3D8QNG2_9HELO</name>
<evidence type="ECO:0000256" key="4">
    <source>
        <dbReference type="ARBA" id="ARBA00022777"/>
    </source>
</evidence>
<evidence type="ECO:0000313" key="7">
    <source>
        <dbReference type="EMBL" id="RDW63366.1"/>
    </source>
</evidence>
<evidence type="ECO:0000256" key="2">
    <source>
        <dbReference type="ARBA" id="ARBA00022679"/>
    </source>
</evidence>
<evidence type="ECO:0000313" key="8">
    <source>
        <dbReference type="Proteomes" id="UP000256645"/>
    </source>
</evidence>
<dbReference type="STRING" id="1849047.A0A3D8QNG2"/>
<keyword evidence="8" id="KW-1185">Reference proteome</keyword>
<dbReference type="EC" id="2.7.11.1" evidence="1"/>
<organism evidence="7 8">
    <name type="scientific">Coleophoma cylindrospora</name>
    <dbReference type="NCBI Taxonomy" id="1849047"/>
    <lineage>
        <taxon>Eukaryota</taxon>
        <taxon>Fungi</taxon>
        <taxon>Dikarya</taxon>
        <taxon>Ascomycota</taxon>
        <taxon>Pezizomycotina</taxon>
        <taxon>Leotiomycetes</taxon>
        <taxon>Helotiales</taxon>
        <taxon>Dermateaceae</taxon>
        <taxon>Coleophoma</taxon>
    </lineage>
</organism>
<dbReference type="CDD" id="cd00180">
    <property type="entry name" value="PKc"/>
    <property type="match status" value="1"/>
</dbReference>
<protein>
    <recommendedName>
        <fullName evidence="1">non-specific serine/threonine protein kinase</fullName>
        <ecNumber evidence="1">2.7.11.1</ecNumber>
    </recommendedName>
</protein>
<keyword evidence="3" id="KW-0547">Nucleotide-binding</keyword>
<proteinExistence type="predicted"/>
<keyword evidence="4" id="KW-0418">Kinase</keyword>
<dbReference type="AlphaFoldDB" id="A0A3D8QNG2"/>